<keyword evidence="6" id="KW-1185">Reference proteome</keyword>
<feature type="compositionally biased region" description="Polar residues" evidence="3">
    <location>
        <begin position="554"/>
        <end position="570"/>
    </location>
</feature>
<proteinExistence type="predicted"/>
<reference evidence="5 6" key="1">
    <citation type="submission" date="2024-02" db="EMBL/GenBank/DDBJ databases">
        <title>De novo assembly and annotation of 12 fungi associated with fruit tree decline syndrome in Ontario, Canada.</title>
        <authorList>
            <person name="Sulman M."/>
            <person name="Ellouze W."/>
            <person name="Ilyukhin E."/>
        </authorList>
    </citation>
    <scope>NUCLEOTIDE SEQUENCE [LARGE SCALE GENOMIC DNA]</scope>
    <source>
        <strain evidence="5 6">M11/M66-122</strain>
    </source>
</reference>
<feature type="compositionally biased region" description="Low complexity" evidence="3">
    <location>
        <begin position="1"/>
        <end position="19"/>
    </location>
</feature>
<comment type="subcellular location">
    <subcellularLocation>
        <location evidence="1">Nucleus</location>
    </subcellularLocation>
</comment>
<name>A0AAN9UQI8_9PEZI</name>
<feature type="domain" description="WHIM1" evidence="4">
    <location>
        <begin position="157"/>
        <end position="201"/>
    </location>
</feature>
<dbReference type="InterPro" id="IPR028942">
    <property type="entry name" value="WHIM1_dom"/>
</dbReference>
<feature type="region of interest" description="Disordered" evidence="3">
    <location>
        <begin position="39"/>
        <end position="66"/>
    </location>
</feature>
<feature type="compositionally biased region" description="Basic and acidic residues" evidence="3">
    <location>
        <begin position="507"/>
        <end position="550"/>
    </location>
</feature>
<feature type="region of interest" description="Disordered" evidence="3">
    <location>
        <begin position="1"/>
        <end position="27"/>
    </location>
</feature>
<evidence type="ECO:0000256" key="3">
    <source>
        <dbReference type="SAM" id="MobiDB-lite"/>
    </source>
</evidence>
<feature type="compositionally biased region" description="Basic and acidic residues" evidence="3">
    <location>
        <begin position="303"/>
        <end position="320"/>
    </location>
</feature>
<feature type="region of interest" description="Disordered" evidence="3">
    <location>
        <begin position="303"/>
        <end position="624"/>
    </location>
</feature>
<dbReference type="AlphaFoldDB" id="A0AAN9UQI8"/>
<evidence type="ECO:0000313" key="6">
    <source>
        <dbReference type="Proteomes" id="UP001320420"/>
    </source>
</evidence>
<dbReference type="PANTHER" id="PTHR42107">
    <property type="entry name" value="YALI0D24453P"/>
    <property type="match status" value="1"/>
</dbReference>
<evidence type="ECO:0000259" key="4">
    <source>
        <dbReference type="Pfam" id="PF15612"/>
    </source>
</evidence>
<evidence type="ECO:0000256" key="2">
    <source>
        <dbReference type="ARBA" id="ARBA00023242"/>
    </source>
</evidence>
<feature type="compositionally biased region" description="Polar residues" evidence="3">
    <location>
        <begin position="387"/>
        <end position="397"/>
    </location>
</feature>
<dbReference type="GO" id="GO:0005634">
    <property type="term" value="C:nucleus"/>
    <property type="evidence" value="ECO:0007669"/>
    <property type="project" value="UniProtKB-SubCell"/>
</dbReference>
<dbReference type="Pfam" id="PF15612">
    <property type="entry name" value="WHIM1"/>
    <property type="match status" value="1"/>
</dbReference>
<gene>
    <name evidence="5" type="ORF">SLS62_006577</name>
</gene>
<evidence type="ECO:0000256" key="1">
    <source>
        <dbReference type="ARBA" id="ARBA00004123"/>
    </source>
</evidence>
<protein>
    <recommendedName>
        <fullName evidence="4">WHIM1 domain-containing protein</fullName>
    </recommendedName>
</protein>
<feature type="compositionally biased region" description="Acidic residues" evidence="3">
    <location>
        <begin position="446"/>
        <end position="489"/>
    </location>
</feature>
<dbReference type="PANTHER" id="PTHR42107:SF1">
    <property type="entry name" value="WHIM1 DOMAIN-CONTAINING PROTEIN"/>
    <property type="match status" value="1"/>
</dbReference>
<feature type="compositionally biased region" description="Polar residues" evidence="3">
    <location>
        <begin position="428"/>
        <end position="445"/>
    </location>
</feature>
<feature type="compositionally biased region" description="Pro residues" evidence="3">
    <location>
        <begin position="55"/>
        <end position="65"/>
    </location>
</feature>
<comment type="caution">
    <text evidence="5">The sequence shown here is derived from an EMBL/GenBank/DDBJ whole genome shotgun (WGS) entry which is preliminary data.</text>
</comment>
<sequence length="624" mass="69081">MADAESSELSSLSSLSPAPSDDEGDVELKQDKGILKFFHKLPKGTKPIVPEREPTPPAPKRPASPPHDYVLADNPDIAFIVMFRSRFNDALPKSLANFGPQELERDVTDSIPGQRVEQFLCAVLGLLLNRKQDVKPGHYNRALEDAISSHKNQWPGAWEDKNPLSGGNTFTAMNPTERLTFLRTLILWTLSSSESVKGIINKSYKNRHEDDLNQPLSVQPWGSDSDKRRYYLIEGLDDTAFRVYRESNPQGFSRTWWSVAGSIEELNALVDKLQTVDGGPKARKLAQKILAAIPRFEATEEKRRRREYRQMQKERFKRPEPGFSMYEGRTRGKRIKYTYSDDDEFTTDSSNRRSARNTGTNTPAEPAGPVTTASGRQIKAPSRMTVDASNNIVTTSPDAPDGDNETVRSKESSVGPTGRPKRSAAVNHGTNGWSSAKTRGRSYNSDGDEDEDEGSPDLGDDEEDDAPDESEEDDDDEEEDEEMADEDLDNGSSKSRIVTMKIPSKSRGAENKQDQSLKLHDYRYNGSDAKPRPTEPAAEKEDTPEERSEESIAVATTTKRAVPEPSTQADTDAERPVEGSPNNTLHPPATPGPLPSTSLAFRKSPDKMKQGLAAPPAQPVDVGR</sequence>
<evidence type="ECO:0000313" key="5">
    <source>
        <dbReference type="EMBL" id="KAK7751492.1"/>
    </source>
</evidence>
<dbReference type="EMBL" id="JAKJXP020000049">
    <property type="protein sequence ID" value="KAK7751492.1"/>
    <property type="molecule type" value="Genomic_DNA"/>
</dbReference>
<organism evidence="5 6">
    <name type="scientific">Diatrype stigma</name>
    <dbReference type="NCBI Taxonomy" id="117547"/>
    <lineage>
        <taxon>Eukaryota</taxon>
        <taxon>Fungi</taxon>
        <taxon>Dikarya</taxon>
        <taxon>Ascomycota</taxon>
        <taxon>Pezizomycotina</taxon>
        <taxon>Sordariomycetes</taxon>
        <taxon>Xylariomycetidae</taxon>
        <taxon>Xylariales</taxon>
        <taxon>Diatrypaceae</taxon>
        <taxon>Diatrype</taxon>
    </lineage>
</organism>
<accession>A0AAN9UQI8</accession>
<dbReference type="Proteomes" id="UP001320420">
    <property type="component" value="Unassembled WGS sequence"/>
</dbReference>
<keyword evidence="2" id="KW-0539">Nucleus</keyword>